<name>A0ABD2MKP4_9CUCU</name>
<gene>
    <name evidence="1" type="ORF">HHI36_011062</name>
</gene>
<proteinExistence type="predicted"/>
<evidence type="ECO:0000313" key="2">
    <source>
        <dbReference type="Proteomes" id="UP001516400"/>
    </source>
</evidence>
<evidence type="ECO:0000313" key="1">
    <source>
        <dbReference type="EMBL" id="KAL3266912.1"/>
    </source>
</evidence>
<reference evidence="1 2" key="1">
    <citation type="journal article" date="2021" name="BMC Biol.">
        <title>Horizontally acquired antibacterial genes associated with adaptive radiation of ladybird beetles.</title>
        <authorList>
            <person name="Li H.S."/>
            <person name="Tang X.F."/>
            <person name="Huang Y.H."/>
            <person name="Xu Z.Y."/>
            <person name="Chen M.L."/>
            <person name="Du X.Y."/>
            <person name="Qiu B.Y."/>
            <person name="Chen P.T."/>
            <person name="Zhang W."/>
            <person name="Slipinski A."/>
            <person name="Escalona H.E."/>
            <person name="Waterhouse R.M."/>
            <person name="Zwick A."/>
            <person name="Pang H."/>
        </authorList>
    </citation>
    <scope>NUCLEOTIDE SEQUENCE [LARGE SCALE GENOMIC DNA]</scope>
    <source>
        <strain evidence="1">SYSU2018</strain>
    </source>
</reference>
<protein>
    <submittedName>
        <fullName evidence="1">Uncharacterized protein</fullName>
    </submittedName>
</protein>
<dbReference type="EMBL" id="JABFTP020000001">
    <property type="protein sequence ID" value="KAL3266912.1"/>
    <property type="molecule type" value="Genomic_DNA"/>
</dbReference>
<sequence>MHGLEFLVHTSRKDEIIHFEPKTHRLCFIRIGRAEKAMTIVDIQAPTEEKEAGIKDNLRNWKRKEKSMMKTLMAEMKKKEILGMELKFKKKEKKNFYKDIKDLRIPEQNSTPFYESKERNLIGDEKETLSRHYQYFEELLNNDVNDVEEIESQTTYD</sequence>
<dbReference type="AlphaFoldDB" id="A0ABD2MKP4"/>
<organism evidence="1 2">
    <name type="scientific">Cryptolaemus montrouzieri</name>
    <dbReference type="NCBI Taxonomy" id="559131"/>
    <lineage>
        <taxon>Eukaryota</taxon>
        <taxon>Metazoa</taxon>
        <taxon>Ecdysozoa</taxon>
        <taxon>Arthropoda</taxon>
        <taxon>Hexapoda</taxon>
        <taxon>Insecta</taxon>
        <taxon>Pterygota</taxon>
        <taxon>Neoptera</taxon>
        <taxon>Endopterygota</taxon>
        <taxon>Coleoptera</taxon>
        <taxon>Polyphaga</taxon>
        <taxon>Cucujiformia</taxon>
        <taxon>Coccinelloidea</taxon>
        <taxon>Coccinellidae</taxon>
        <taxon>Scymninae</taxon>
        <taxon>Scymnini</taxon>
        <taxon>Cryptolaemus</taxon>
    </lineage>
</organism>
<dbReference type="Proteomes" id="UP001516400">
    <property type="component" value="Unassembled WGS sequence"/>
</dbReference>
<comment type="caution">
    <text evidence="1">The sequence shown here is derived from an EMBL/GenBank/DDBJ whole genome shotgun (WGS) entry which is preliminary data.</text>
</comment>
<keyword evidence="2" id="KW-1185">Reference proteome</keyword>
<accession>A0ABD2MKP4</accession>